<feature type="compositionally biased region" description="Basic and acidic residues" evidence="1">
    <location>
        <begin position="44"/>
        <end position="56"/>
    </location>
</feature>
<gene>
    <name evidence="2" type="ORF">RM425_21350</name>
</gene>
<organism evidence="2 3">
    <name type="scientific">Blastococcus goldschmidtiae</name>
    <dbReference type="NCBI Taxonomy" id="3075546"/>
    <lineage>
        <taxon>Bacteria</taxon>
        <taxon>Bacillati</taxon>
        <taxon>Actinomycetota</taxon>
        <taxon>Actinomycetes</taxon>
        <taxon>Geodermatophilales</taxon>
        <taxon>Geodermatophilaceae</taxon>
        <taxon>Blastococcus</taxon>
    </lineage>
</organism>
<evidence type="ECO:0000313" key="3">
    <source>
        <dbReference type="Proteomes" id="UP001183222"/>
    </source>
</evidence>
<sequence length="66" mass="7024">MSSQVLDQRAWSSHLGVAVHQGDVLTALPAVSLAALGVLADVGHRKDQQDARRWLDDPPVPVAADD</sequence>
<dbReference type="Proteomes" id="UP001183222">
    <property type="component" value="Unassembled WGS sequence"/>
</dbReference>
<comment type="caution">
    <text evidence="2">The sequence shown here is derived from an EMBL/GenBank/DDBJ whole genome shotgun (WGS) entry which is preliminary data.</text>
</comment>
<protein>
    <submittedName>
        <fullName evidence="2">Uncharacterized protein</fullName>
    </submittedName>
</protein>
<reference evidence="3" key="1">
    <citation type="submission" date="2023-07" db="EMBL/GenBank/DDBJ databases">
        <title>30 novel species of actinomycetes from the DSMZ collection.</title>
        <authorList>
            <person name="Nouioui I."/>
        </authorList>
    </citation>
    <scope>NUCLEOTIDE SEQUENCE [LARGE SCALE GENOMIC DNA]</scope>
    <source>
        <strain evidence="3">DSM 46792</strain>
    </source>
</reference>
<evidence type="ECO:0000313" key="2">
    <source>
        <dbReference type="EMBL" id="MDT0278456.1"/>
    </source>
</evidence>
<name>A0ABU2KE33_9ACTN</name>
<proteinExistence type="predicted"/>
<evidence type="ECO:0000256" key="1">
    <source>
        <dbReference type="SAM" id="MobiDB-lite"/>
    </source>
</evidence>
<feature type="region of interest" description="Disordered" evidence="1">
    <location>
        <begin position="44"/>
        <end position="66"/>
    </location>
</feature>
<dbReference type="EMBL" id="JAVREI010000031">
    <property type="protein sequence ID" value="MDT0278456.1"/>
    <property type="molecule type" value="Genomic_DNA"/>
</dbReference>
<accession>A0ABU2KE33</accession>
<keyword evidence="3" id="KW-1185">Reference proteome</keyword>